<dbReference type="EMBL" id="JAHLJV010000016">
    <property type="protein sequence ID" value="KAK1595196.1"/>
    <property type="molecule type" value="Genomic_DNA"/>
</dbReference>
<name>A0AAD8Q4R2_9PEZI</name>
<accession>A0AAD8Q4R2</accession>
<evidence type="ECO:0000313" key="2">
    <source>
        <dbReference type="Proteomes" id="UP001230504"/>
    </source>
</evidence>
<proteinExistence type="predicted"/>
<reference evidence="1" key="1">
    <citation type="submission" date="2021-06" db="EMBL/GenBank/DDBJ databases">
        <title>Comparative genomics, transcriptomics and evolutionary studies reveal genomic signatures of adaptation to plant cell wall in hemibiotrophic fungi.</title>
        <authorList>
            <consortium name="DOE Joint Genome Institute"/>
            <person name="Baroncelli R."/>
            <person name="Diaz J.F."/>
            <person name="Benocci T."/>
            <person name="Peng M."/>
            <person name="Battaglia E."/>
            <person name="Haridas S."/>
            <person name="Andreopoulos W."/>
            <person name="Labutti K."/>
            <person name="Pangilinan J."/>
            <person name="Floch G.L."/>
            <person name="Makela M.R."/>
            <person name="Henrissat B."/>
            <person name="Grigoriev I.V."/>
            <person name="Crouch J.A."/>
            <person name="De Vries R.P."/>
            <person name="Sukno S.A."/>
            <person name="Thon M.R."/>
        </authorList>
    </citation>
    <scope>NUCLEOTIDE SEQUENCE</scope>
    <source>
        <strain evidence="1">CBS 125086</strain>
    </source>
</reference>
<keyword evidence="2" id="KW-1185">Reference proteome</keyword>
<dbReference type="RefSeq" id="XP_060416243.1">
    <property type="nucleotide sequence ID" value="XM_060550666.1"/>
</dbReference>
<dbReference type="Proteomes" id="UP001230504">
    <property type="component" value="Unassembled WGS sequence"/>
</dbReference>
<protein>
    <submittedName>
        <fullName evidence="1">Uncharacterized protein</fullName>
    </submittedName>
</protein>
<dbReference type="AlphaFoldDB" id="A0AAD8Q4R2"/>
<dbReference type="GeneID" id="85434906"/>
<evidence type="ECO:0000313" key="1">
    <source>
        <dbReference type="EMBL" id="KAK1595196.1"/>
    </source>
</evidence>
<gene>
    <name evidence="1" type="ORF">LY79DRAFT_106208</name>
</gene>
<sequence length="182" mass="19646">MLSANANLPTVNVVLHDEAAQGIQSRTCTSIRPNHDKIPLGHPCRRVPLIKARSSSFSSMAIGLQSLALYVSLTPTSNLATHSESVRRQLMFVLLCRSVGRLGISQNKLRRLETPDFHSTLSDGGVSTQQTGAWSRGHGASRVGITLTSTWPPTCASIDSNSINVSSSNVLPRMETSPEDLR</sequence>
<comment type="caution">
    <text evidence="1">The sequence shown here is derived from an EMBL/GenBank/DDBJ whole genome shotgun (WGS) entry which is preliminary data.</text>
</comment>
<organism evidence="1 2">
    <name type="scientific">Colletotrichum navitas</name>
    <dbReference type="NCBI Taxonomy" id="681940"/>
    <lineage>
        <taxon>Eukaryota</taxon>
        <taxon>Fungi</taxon>
        <taxon>Dikarya</taxon>
        <taxon>Ascomycota</taxon>
        <taxon>Pezizomycotina</taxon>
        <taxon>Sordariomycetes</taxon>
        <taxon>Hypocreomycetidae</taxon>
        <taxon>Glomerellales</taxon>
        <taxon>Glomerellaceae</taxon>
        <taxon>Colletotrichum</taxon>
        <taxon>Colletotrichum graminicola species complex</taxon>
    </lineage>
</organism>